<name>E1YCW7_9BACT</name>
<reference evidence="2" key="1">
    <citation type="journal article" date="2011" name="Environ. Microbiol.">
        <title>Genomic insights into the metabolic potential of the polycyclic aromatic hydrocarbon degrading sulfate-reducing Deltaproteobacterium N47.</title>
        <authorList>
            <person name="Bergmann F."/>
            <person name="Selesi D."/>
            <person name="Weinmaier T."/>
            <person name="Tischler P."/>
            <person name="Rattei T."/>
            <person name="Meckenstock R.U."/>
        </authorList>
    </citation>
    <scope>NUCLEOTIDE SEQUENCE</scope>
</reference>
<gene>
    <name evidence="2" type="ORF">N47_G37350</name>
</gene>
<accession>E1YCW7</accession>
<organism evidence="2">
    <name type="scientific">uncultured Desulfobacterium sp</name>
    <dbReference type="NCBI Taxonomy" id="201089"/>
    <lineage>
        <taxon>Bacteria</taxon>
        <taxon>Pseudomonadati</taxon>
        <taxon>Thermodesulfobacteriota</taxon>
        <taxon>Desulfobacteria</taxon>
        <taxon>Desulfobacterales</taxon>
        <taxon>Desulfobacteriaceae</taxon>
        <taxon>Desulfobacterium</taxon>
        <taxon>environmental samples</taxon>
    </lineage>
</organism>
<evidence type="ECO:0000256" key="1">
    <source>
        <dbReference type="SAM" id="Coils"/>
    </source>
</evidence>
<keyword evidence="1" id="KW-0175">Coiled coil</keyword>
<evidence type="ECO:0000313" key="2">
    <source>
        <dbReference type="EMBL" id="CBX28411.1"/>
    </source>
</evidence>
<proteinExistence type="predicted"/>
<dbReference type="EMBL" id="FR695868">
    <property type="protein sequence ID" value="CBX28411.1"/>
    <property type="molecule type" value="Genomic_DNA"/>
</dbReference>
<sequence>MPQQKKKLKEKDIEVLKGDKNPNIILIAPHGVDGDDDNAGKLARAVRKKLGCHAIINEAFKRPIEDEKTKKIQESNIEERIADLNSKTDAEKHPTFIKMIKDNIADPGKTYVFWLHGIDDDNLKKEVNKLKKPEVKCLIGYGQPDEASYSMPKEQALDLAKFLSDNGLSAEPAHKSSDYRGVSPEKMNQYFKQTGGDFSAVKSVQLEFGKEGIRDGKNIAKSGNKIALAISELTGCETFDTKEETVDEALVKEATEKVIEFIKANHTNSIAVGRYLIEKFYDNNYDNARAGKNHKGKSLNAMYDKLEKTSDAPSRSWFYNALNLAVDDKDFENDADYEKLNLSQKIYLTYLNKNAEYRTAKLGLIKEIATAKDGMRIGDLLKKIAKIKGKPIIQKIEQTDDEMPSIDELPKLELQKVEEFKKTAEDKAEAIKRDIEDLQNKLKEHEVFIEAAKKRLEPPPKMAA</sequence>
<dbReference type="AlphaFoldDB" id="E1YCW7"/>
<feature type="coiled-coil region" evidence="1">
    <location>
        <begin position="414"/>
        <end position="455"/>
    </location>
</feature>
<protein>
    <submittedName>
        <fullName evidence="2">Uncharacterized protein</fullName>
    </submittedName>
</protein>